<dbReference type="EMBL" id="MFQN01000018">
    <property type="protein sequence ID" value="OGH74345.1"/>
    <property type="molecule type" value="Genomic_DNA"/>
</dbReference>
<evidence type="ECO:0000256" key="17">
    <source>
        <dbReference type="RuleBase" id="RU003464"/>
    </source>
</evidence>
<evidence type="ECO:0000256" key="13">
    <source>
        <dbReference type="ARBA" id="ARBA00033392"/>
    </source>
</evidence>
<evidence type="ECO:0000313" key="19">
    <source>
        <dbReference type="EMBL" id="OGH74345.1"/>
    </source>
</evidence>
<dbReference type="HAMAP" id="MF_00605">
    <property type="entry name" value="TrmD"/>
    <property type="match status" value="1"/>
</dbReference>
<evidence type="ECO:0000256" key="9">
    <source>
        <dbReference type="ARBA" id="ARBA00022679"/>
    </source>
</evidence>
<evidence type="ECO:0000259" key="18">
    <source>
        <dbReference type="Pfam" id="PF01746"/>
    </source>
</evidence>
<feature type="domain" description="tRNA methyltransferase TRMD/TRM10-type" evidence="18">
    <location>
        <begin position="1"/>
        <end position="241"/>
    </location>
</feature>
<dbReference type="Pfam" id="PF01746">
    <property type="entry name" value="tRNA_m1G_MT"/>
    <property type="match status" value="1"/>
</dbReference>
<evidence type="ECO:0000256" key="5">
    <source>
        <dbReference type="ARBA" id="ARBA00012807"/>
    </source>
</evidence>
<keyword evidence="11 15" id="KW-0819">tRNA processing</keyword>
<comment type="caution">
    <text evidence="15">Lacks conserved residue(s) required for the propagation of feature annotation.</text>
</comment>
<dbReference type="STRING" id="1798692.A3G00_04635"/>
<organism evidence="19 20">
    <name type="scientific">Candidatus Magasanikbacteria bacterium RIFCSPLOWO2_12_FULL_43_12</name>
    <dbReference type="NCBI Taxonomy" id="1798692"/>
    <lineage>
        <taxon>Bacteria</taxon>
        <taxon>Candidatus Magasanikiibacteriota</taxon>
    </lineage>
</organism>
<evidence type="ECO:0000256" key="15">
    <source>
        <dbReference type="HAMAP-Rule" id="MF_00605"/>
    </source>
</evidence>
<evidence type="ECO:0000256" key="12">
    <source>
        <dbReference type="ARBA" id="ARBA00029736"/>
    </source>
</evidence>
<keyword evidence="8 15" id="KW-0489">Methyltransferase</keyword>
<comment type="caution">
    <text evidence="19">The sequence shown here is derived from an EMBL/GenBank/DDBJ whole genome shotgun (WGS) entry which is preliminary data.</text>
</comment>
<evidence type="ECO:0000256" key="2">
    <source>
        <dbReference type="ARBA" id="ARBA00004496"/>
    </source>
</evidence>
<protein>
    <recommendedName>
        <fullName evidence="6 15">tRNA (guanine-N(1)-)-methyltransferase</fullName>
        <ecNumber evidence="5 15">2.1.1.228</ecNumber>
    </recommendedName>
    <alternativeName>
        <fullName evidence="12 15">M1G-methyltransferase</fullName>
    </alternativeName>
    <alternativeName>
        <fullName evidence="13 15">tRNA [GM37] methyltransferase</fullName>
    </alternativeName>
</protein>
<dbReference type="InterPro" id="IPR002649">
    <property type="entry name" value="tRNA_m1G_MeTrfase_TrmD"/>
</dbReference>
<dbReference type="PIRSF" id="PIRSF000386">
    <property type="entry name" value="tRNA_mtase"/>
    <property type="match status" value="1"/>
</dbReference>
<dbReference type="AlphaFoldDB" id="A0A1F6MRQ2"/>
<dbReference type="Gene3D" id="3.40.1280.10">
    <property type="match status" value="1"/>
</dbReference>
<comment type="function">
    <text evidence="1 15 17">Specifically methylates guanosine-37 in various tRNAs.</text>
</comment>
<evidence type="ECO:0000256" key="14">
    <source>
        <dbReference type="ARBA" id="ARBA00047783"/>
    </source>
</evidence>
<evidence type="ECO:0000256" key="16">
    <source>
        <dbReference type="PIRSR" id="PIRSR000386-1"/>
    </source>
</evidence>
<dbReference type="GO" id="GO:0002939">
    <property type="term" value="P:tRNA N1-guanine methylation"/>
    <property type="evidence" value="ECO:0007669"/>
    <property type="project" value="TreeGrafter"/>
</dbReference>
<dbReference type="InterPro" id="IPR023148">
    <property type="entry name" value="tRNA_m1G_MeTrfase_C_sf"/>
</dbReference>
<accession>A0A1F6MRQ2</accession>
<evidence type="ECO:0000256" key="7">
    <source>
        <dbReference type="ARBA" id="ARBA00022490"/>
    </source>
</evidence>
<dbReference type="InterPro" id="IPR029028">
    <property type="entry name" value="Alpha/beta_knot_MTases"/>
</dbReference>
<dbReference type="InterPro" id="IPR029026">
    <property type="entry name" value="tRNA_m1G_MTases_N"/>
</dbReference>
<comment type="similarity">
    <text evidence="3 15 17">Belongs to the RNA methyltransferase TrmD family.</text>
</comment>
<reference evidence="19 20" key="1">
    <citation type="journal article" date="2016" name="Nat. Commun.">
        <title>Thousands of microbial genomes shed light on interconnected biogeochemical processes in an aquifer system.</title>
        <authorList>
            <person name="Anantharaman K."/>
            <person name="Brown C.T."/>
            <person name="Hug L.A."/>
            <person name="Sharon I."/>
            <person name="Castelle C.J."/>
            <person name="Probst A.J."/>
            <person name="Thomas B.C."/>
            <person name="Singh A."/>
            <person name="Wilkins M.J."/>
            <person name="Karaoz U."/>
            <person name="Brodie E.L."/>
            <person name="Williams K.H."/>
            <person name="Hubbard S.S."/>
            <person name="Banfield J.F."/>
        </authorList>
    </citation>
    <scope>NUCLEOTIDE SEQUENCE [LARGE SCALE GENOMIC DNA]</scope>
</reference>
<dbReference type="GO" id="GO:0005829">
    <property type="term" value="C:cytosol"/>
    <property type="evidence" value="ECO:0007669"/>
    <property type="project" value="TreeGrafter"/>
</dbReference>
<proteinExistence type="inferred from homology"/>
<dbReference type="CDD" id="cd18080">
    <property type="entry name" value="TrmD-like"/>
    <property type="match status" value="1"/>
</dbReference>
<dbReference type="NCBIfam" id="TIGR00088">
    <property type="entry name" value="trmD"/>
    <property type="match status" value="1"/>
</dbReference>
<dbReference type="Gene3D" id="1.10.1270.20">
    <property type="entry name" value="tRNA(m1g37)methyltransferase, domain 2"/>
    <property type="match status" value="1"/>
</dbReference>
<keyword evidence="7 15" id="KW-0963">Cytoplasm</keyword>
<sequence>MKFNIITIFPNIINSYCDESILGRARKNNLIKINTVNLRDFAEDKHKKTDDTPYGGGPGMVMKPEPVYKALKSVKSLKSKVHKVKKKTILLSPRGRQFDQRMAEKLSKMKEITFVCGRYEGVDQRVVDYMVDEEVSVGPYVLAGGELGALVIIEAVSRLIPGVLGNEESLEEETHNTASLHHCITASPIVDKSDEVMRCSSDVVKEYPQYTKPAEFMGWKVPEILLSGNHGEIKKWRRNQNPEPN</sequence>
<dbReference type="PANTHER" id="PTHR46417:SF1">
    <property type="entry name" value="TRNA (GUANINE-N(1)-)-METHYLTRANSFERASE"/>
    <property type="match status" value="1"/>
</dbReference>
<evidence type="ECO:0000313" key="20">
    <source>
        <dbReference type="Proteomes" id="UP000178347"/>
    </source>
</evidence>
<dbReference type="PANTHER" id="PTHR46417">
    <property type="entry name" value="TRNA (GUANINE-N(1)-)-METHYLTRANSFERASE"/>
    <property type="match status" value="1"/>
</dbReference>
<evidence type="ECO:0000256" key="8">
    <source>
        <dbReference type="ARBA" id="ARBA00022603"/>
    </source>
</evidence>
<comment type="catalytic activity">
    <reaction evidence="14 15 17">
        <text>guanosine(37) in tRNA + S-adenosyl-L-methionine = N(1)-methylguanosine(37) in tRNA + S-adenosyl-L-homocysteine + H(+)</text>
        <dbReference type="Rhea" id="RHEA:36899"/>
        <dbReference type="Rhea" id="RHEA-COMP:10145"/>
        <dbReference type="Rhea" id="RHEA-COMP:10147"/>
        <dbReference type="ChEBI" id="CHEBI:15378"/>
        <dbReference type="ChEBI" id="CHEBI:57856"/>
        <dbReference type="ChEBI" id="CHEBI:59789"/>
        <dbReference type="ChEBI" id="CHEBI:73542"/>
        <dbReference type="ChEBI" id="CHEBI:74269"/>
        <dbReference type="EC" id="2.1.1.228"/>
    </reaction>
</comment>
<evidence type="ECO:0000256" key="4">
    <source>
        <dbReference type="ARBA" id="ARBA00011738"/>
    </source>
</evidence>
<dbReference type="NCBIfam" id="NF000648">
    <property type="entry name" value="PRK00026.1"/>
    <property type="match status" value="1"/>
</dbReference>
<dbReference type="InterPro" id="IPR016009">
    <property type="entry name" value="tRNA_MeTrfase_TRMD/TRM10"/>
</dbReference>
<gene>
    <name evidence="15" type="primary">trmD</name>
    <name evidence="19" type="ORF">A3G00_04635</name>
</gene>
<evidence type="ECO:0000256" key="6">
    <source>
        <dbReference type="ARBA" id="ARBA00014679"/>
    </source>
</evidence>
<dbReference type="GO" id="GO:0052906">
    <property type="term" value="F:tRNA (guanine(37)-N1)-methyltransferase activity"/>
    <property type="evidence" value="ECO:0007669"/>
    <property type="project" value="UniProtKB-UniRule"/>
</dbReference>
<evidence type="ECO:0000256" key="10">
    <source>
        <dbReference type="ARBA" id="ARBA00022691"/>
    </source>
</evidence>
<dbReference type="SUPFAM" id="SSF75217">
    <property type="entry name" value="alpha/beta knot"/>
    <property type="match status" value="1"/>
</dbReference>
<dbReference type="Proteomes" id="UP000178347">
    <property type="component" value="Unassembled WGS sequence"/>
</dbReference>
<keyword evidence="9 15" id="KW-0808">Transferase</keyword>
<dbReference type="EC" id="2.1.1.228" evidence="5 15"/>
<dbReference type="FunFam" id="3.40.1280.10:FF:000001">
    <property type="entry name" value="tRNA (guanine-N(1)-)-methyltransferase"/>
    <property type="match status" value="1"/>
</dbReference>
<evidence type="ECO:0000256" key="11">
    <source>
        <dbReference type="ARBA" id="ARBA00022694"/>
    </source>
</evidence>
<keyword evidence="10 15" id="KW-0949">S-adenosyl-L-methionine</keyword>
<feature type="binding site" evidence="15 16">
    <location>
        <position position="117"/>
    </location>
    <ligand>
        <name>S-adenosyl-L-methionine</name>
        <dbReference type="ChEBI" id="CHEBI:59789"/>
    </ligand>
</feature>
<evidence type="ECO:0000256" key="1">
    <source>
        <dbReference type="ARBA" id="ARBA00002634"/>
    </source>
</evidence>
<evidence type="ECO:0000256" key="3">
    <source>
        <dbReference type="ARBA" id="ARBA00007630"/>
    </source>
</evidence>
<comment type="subcellular location">
    <subcellularLocation>
        <location evidence="2 15 17">Cytoplasm</location>
    </subcellularLocation>
</comment>
<comment type="subunit">
    <text evidence="4 15 17">Homodimer.</text>
</comment>
<name>A0A1F6MRQ2_9BACT</name>